<dbReference type="GO" id="GO:0003677">
    <property type="term" value="F:DNA binding"/>
    <property type="evidence" value="ECO:0007669"/>
    <property type="project" value="UniProtKB-KW"/>
</dbReference>
<dbReference type="PANTHER" id="PTHR43133:SF60">
    <property type="entry name" value="RNA POLYMERASE SIGMA FACTOR SIGV"/>
    <property type="match status" value="1"/>
</dbReference>
<keyword evidence="4 6" id="KW-0238">DNA-binding</keyword>
<keyword evidence="2 6" id="KW-0805">Transcription regulation</keyword>
<evidence type="ECO:0000313" key="10">
    <source>
        <dbReference type="Proteomes" id="UP000032247"/>
    </source>
</evidence>
<dbReference type="Pfam" id="PF04542">
    <property type="entry name" value="Sigma70_r2"/>
    <property type="match status" value="1"/>
</dbReference>
<evidence type="ECO:0000256" key="2">
    <source>
        <dbReference type="ARBA" id="ARBA00023015"/>
    </source>
</evidence>
<dbReference type="Pfam" id="PF04545">
    <property type="entry name" value="Sigma70_r4"/>
    <property type="match status" value="1"/>
</dbReference>
<dbReference type="InterPro" id="IPR036388">
    <property type="entry name" value="WH-like_DNA-bd_sf"/>
</dbReference>
<dbReference type="SUPFAM" id="SSF88946">
    <property type="entry name" value="Sigma2 domain of RNA polymerase sigma factors"/>
    <property type="match status" value="1"/>
</dbReference>
<evidence type="ECO:0000256" key="3">
    <source>
        <dbReference type="ARBA" id="ARBA00023082"/>
    </source>
</evidence>
<accession>A0A0D1J1Y6</accession>
<dbReference type="InterPro" id="IPR007627">
    <property type="entry name" value="RNA_pol_sigma70_r2"/>
</dbReference>
<dbReference type="GO" id="GO:0006352">
    <property type="term" value="P:DNA-templated transcription initiation"/>
    <property type="evidence" value="ECO:0007669"/>
    <property type="project" value="InterPro"/>
</dbReference>
<dbReference type="NCBIfam" id="NF007216">
    <property type="entry name" value="PRK09638.1"/>
    <property type="match status" value="1"/>
</dbReference>
<dbReference type="PANTHER" id="PTHR43133">
    <property type="entry name" value="RNA POLYMERASE ECF-TYPE SIGMA FACTO"/>
    <property type="match status" value="1"/>
</dbReference>
<keyword evidence="5 6" id="KW-0804">Transcription</keyword>
<reference evidence="9 10" key="1">
    <citation type="submission" date="2014-12" db="EMBL/GenBank/DDBJ databases">
        <title>Comparative genome analysis of Bacillus coagulans HM-08, Clostridium butyricum HM-68, Bacillus subtilis HM-66 and Bacillus licheniformis BL-09.</title>
        <authorList>
            <person name="Zhang H."/>
        </authorList>
    </citation>
    <scope>NUCLEOTIDE SEQUENCE [LARGE SCALE GENOMIC DNA]</scope>
    <source>
        <strain evidence="9 10">HM-66</strain>
    </source>
</reference>
<dbReference type="InterPro" id="IPR013324">
    <property type="entry name" value="RNA_pol_sigma_r3/r4-like"/>
</dbReference>
<evidence type="ECO:0000313" key="9">
    <source>
        <dbReference type="EMBL" id="KIU06234.1"/>
    </source>
</evidence>
<sequence>MDTHEEQRLIQQAKEGNDEAFTALFHYHYSFLYKYLLKLSLHPDLSEELVQETFLKGYIHLRSFQGRSKFSTWLISIASRLYLDHQKKRKREWKRNQTVTEETIRKIKWDVSAKGEEWSETLDLFSKLDPKLRTPVLLRHYYGYTYAEIGMMLQIKEGTVKSRVHKGLQQIRKEWDDE</sequence>
<evidence type="ECO:0000256" key="4">
    <source>
        <dbReference type="ARBA" id="ARBA00023125"/>
    </source>
</evidence>
<dbReference type="STRING" id="483913.AN935_19600"/>
<dbReference type="PROSITE" id="PS01063">
    <property type="entry name" value="SIGMA70_ECF"/>
    <property type="match status" value="1"/>
</dbReference>
<evidence type="ECO:0000259" key="7">
    <source>
        <dbReference type="Pfam" id="PF04542"/>
    </source>
</evidence>
<dbReference type="CDD" id="cd06171">
    <property type="entry name" value="Sigma70_r4"/>
    <property type="match status" value="1"/>
</dbReference>
<name>A0A0D1J1Y6_BACIU</name>
<comment type="similarity">
    <text evidence="1 6">Belongs to the sigma-70 factor family. ECF subfamily.</text>
</comment>
<dbReference type="Gene3D" id="1.10.1740.10">
    <property type="match status" value="1"/>
</dbReference>
<dbReference type="Proteomes" id="UP000032247">
    <property type="component" value="Unassembled WGS sequence"/>
</dbReference>
<organism evidence="9 10">
    <name type="scientific">Bacillus subtilis</name>
    <dbReference type="NCBI Taxonomy" id="1423"/>
    <lineage>
        <taxon>Bacteria</taxon>
        <taxon>Bacillati</taxon>
        <taxon>Bacillota</taxon>
        <taxon>Bacilli</taxon>
        <taxon>Bacillales</taxon>
        <taxon>Bacillaceae</taxon>
        <taxon>Bacillus</taxon>
    </lineage>
</organism>
<dbReference type="SUPFAM" id="SSF88659">
    <property type="entry name" value="Sigma3 and sigma4 domains of RNA polymerase sigma factors"/>
    <property type="match status" value="1"/>
</dbReference>
<keyword evidence="3 6" id="KW-0731">Sigma factor</keyword>
<dbReference type="AlphaFoldDB" id="A0A0D1J1Y6"/>
<proteinExistence type="inferred from homology"/>
<feature type="domain" description="RNA polymerase sigma-70 region 2" evidence="7">
    <location>
        <begin position="24"/>
        <end position="91"/>
    </location>
</feature>
<protein>
    <recommendedName>
        <fullName evidence="6">RNA polymerase sigma factor</fullName>
    </recommendedName>
</protein>
<dbReference type="NCBIfam" id="TIGR02937">
    <property type="entry name" value="sigma70-ECF"/>
    <property type="match status" value="1"/>
</dbReference>
<dbReference type="EMBL" id="JXBC01000013">
    <property type="protein sequence ID" value="KIU06234.1"/>
    <property type="molecule type" value="Genomic_DNA"/>
</dbReference>
<dbReference type="InterPro" id="IPR007630">
    <property type="entry name" value="RNA_pol_sigma70_r4"/>
</dbReference>
<dbReference type="InterPro" id="IPR039425">
    <property type="entry name" value="RNA_pol_sigma-70-like"/>
</dbReference>
<evidence type="ECO:0000259" key="8">
    <source>
        <dbReference type="Pfam" id="PF04545"/>
    </source>
</evidence>
<dbReference type="PATRIC" id="fig|1423.173.peg.4776"/>
<dbReference type="Gene3D" id="1.10.10.10">
    <property type="entry name" value="Winged helix-like DNA-binding domain superfamily/Winged helix DNA-binding domain"/>
    <property type="match status" value="1"/>
</dbReference>
<dbReference type="InterPro" id="IPR014284">
    <property type="entry name" value="RNA_pol_sigma-70_dom"/>
</dbReference>
<dbReference type="GO" id="GO:0016987">
    <property type="term" value="F:sigma factor activity"/>
    <property type="evidence" value="ECO:0007669"/>
    <property type="project" value="UniProtKB-KW"/>
</dbReference>
<feature type="domain" description="RNA polymerase sigma-70 region 4" evidence="8">
    <location>
        <begin position="125"/>
        <end position="173"/>
    </location>
</feature>
<comment type="caution">
    <text evidence="9">The sequence shown here is derived from an EMBL/GenBank/DDBJ whole genome shotgun (WGS) entry which is preliminary data.</text>
</comment>
<dbReference type="InterPro" id="IPR013325">
    <property type="entry name" value="RNA_pol_sigma_r2"/>
</dbReference>
<evidence type="ECO:0000256" key="1">
    <source>
        <dbReference type="ARBA" id="ARBA00010641"/>
    </source>
</evidence>
<gene>
    <name evidence="9" type="ORF">SC09_contig4orf01311</name>
</gene>
<evidence type="ECO:0000256" key="5">
    <source>
        <dbReference type="ARBA" id="ARBA00023163"/>
    </source>
</evidence>
<dbReference type="InterPro" id="IPR000838">
    <property type="entry name" value="RNA_pol_sigma70_ECF_CS"/>
</dbReference>
<evidence type="ECO:0000256" key="6">
    <source>
        <dbReference type="RuleBase" id="RU000716"/>
    </source>
</evidence>